<dbReference type="Proteomes" id="UP000028995">
    <property type="component" value="Unassembled WGS sequence"/>
</dbReference>
<keyword evidence="2" id="KW-1185">Reference proteome</keyword>
<organism evidence="1 2">
    <name type="scientific">Bifidobacterium choerinum</name>
    <dbReference type="NCBI Taxonomy" id="35760"/>
    <lineage>
        <taxon>Bacteria</taxon>
        <taxon>Bacillati</taxon>
        <taxon>Actinomycetota</taxon>
        <taxon>Actinomycetes</taxon>
        <taxon>Bifidobacteriales</taxon>
        <taxon>Bifidobacteriaceae</taxon>
        <taxon>Bifidobacterium</taxon>
    </lineage>
</organism>
<dbReference type="AlphaFoldDB" id="A0A087AF64"/>
<reference evidence="1 2" key="1">
    <citation type="submission" date="2014-03" db="EMBL/GenBank/DDBJ databases">
        <title>Genomics of Bifidobacteria.</title>
        <authorList>
            <person name="Ventura M."/>
            <person name="Milani C."/>
            <person name="Lugli G.A."/>
        </authorList>
    </citation>
    <scope>NUCLEOTIDE SEQUENCE [LARGE SCALE GENOMIC DNA]</scope>
    <source>
        <strain evidence="1 2">LMG 10510</strain>
    </source>
</reference>
<proteinExistence type="predicted"/>
<evidence type="ECO:0000313" key="1">
    <source>
        <dbReference type="EMBL" id="KFI57414.1"/>
    </source>
</evidence>
<protein>
    <submittedName>
        <fullName evidence="1">Uncharacterized protein</fullName>
    </submittedName>
</protein>
<dbReference type="RefSeq" id="WP_034256205.1">
    <property type="nucleotide sequence ID" value="NZ_JGYU01000005.1"/>
</dbReference>
<gene>
    <name evidence="1" type="ORF">BCHO_0833</name>
</gene>
<dbReference type="EMBL" id="JGYU01000005">
    <property type="protein sequence ID" value="KFI57414.1"/>
    <property type="molecule type" value="Genomic_DNA"/>
</dbReference>
<evidence type="ECO:0000313" key="2">
    <source>
        <dbReference type="Proteomes" id="UP000028995"/>
    </source>
</evidence>
<sequence>MANDNGVQVENIEEKEEVHIPETWEALVEDTPILTGLPEPKPAREFTFADACAFNEAHTELVAVYAAQERKRLDADTATAETAVSMVKERNKTVGHMLDFLKSIVPDPAGVDAWTTGMDPDIMFLAFLNVVTYYAGQLGKASASKASSTGTKQN</sequence>
<comment type="caution">
    <text evidence="1">The sequence shown here is derived from an EMBL/GenBank/DDBJ whole genome shotgun (WGS) entry which is preliminary data.</text>
</comment>
<name>A0A087AF64_9BIFI</name>
<dbReference type="OrthoDB" id="9808669at2"/>
<accession>A0A087AF64</accession>
<dbReference type="STRING" id="35760.BCHO_0833"/>